<feature type="domain" description="Helix-hairpin-helix DNA-binding motif class 1" evidence="2">
    <location>
        <begin position="128"/>
        <end position="147"/>
    </location>
</feature>
<organism evidence="3">
    <name type="scientific">hydrocarbon metagenome</name>
    <dbReference type="NCBI Taxonomy" id="938273"/>
    <lineage>
        <taxon>unclassified sequences</taxon>
        <taxon>metagenomes</taxon>
        <taxon>ecological metagenomes</taxon>
    </lineage>
</organism>
<evidence type="ECO:0000256" key="1">
    <source>
        <dbReference type="SAM" id="MobiDB-lite"/>
    </source>
</evidence>
<dbReference type="PANTHER" id="PTHR21180">
    <property type="entry name" value="ENDONUCLEASE/EXONUCLEASE/PHOSPHATASE FAMILY DOMAIN-CONTAINING PROTEIN 1"/>
    <property type="match status" value="1"/>
</dbReference>
<protein>
    <recommendedName>
        <fullName evidence="2">Helix-hairpin-helix DNA-binding motif class 1 domain-containing protein</fullName>
    </recommendedName>
</protein>
<name>A0A0W8FN11_9ZZZZ</name>
<gene>
    <name evidence="3" type="ORF">ASZ90_007963</name>
</gene>
<dbReference type="SMART" id="SM00278">
    <property type="entry name" value="HhH1"/>
    <property type="match status" value="2"/>
</dbReference>
<dbReference type="Gene3D" id="1.10.150.320">
    <property type="entry name" value="Photosystem II 12 kDa extrinsic protein"/>
    <property type="match status" value="1"/>
</dbReference>
<accession>A0A0W8FN11</accession>
<dbReference type="SUPFAM" id="SSF81585">
    <property type="entry name" value="PsbU/PolX domain-like"/>
    <property type="match status" value="1"/>
</dbReference>
<reference evidence="3" key="1">
    <citation type="journal article" date="2015" name="Proc. Natl. Acad. Sci. U.S.A.">
        <title>Networks of energetic and metabolic interactions define dynamics in microbial communities.</title>
        <authorList>
            <person name="Embree M."/>
            <person name="Liu J.K."/>
            <person name="Al-Bassam M.M."/>
            <person name="Zengler K."/>
        </authorList>
    </citation>
    <scope>NUCLEOTIDE SEQUENCE</scope>
</reference>
<dbReference type="InterPro" id="IPR003583">
    <property type="entry name" value="Hlx-hairpin-Hlx_DNA-bd_motif"/>
</dbReference>
<comment type="caution">
    <text evidence="3">The sequence shown here is derived from an EMBL/GenBank/DDBJ whole genome shotgun (WGS) entry which is preliminary data.</text>
</comment>
<feature type="compositionally biased region" description="Low complexity" evidence="1">
    <location>
        <begin position="49"/>
        <end position="61"/>
    </location>
</feature>
<dbReference type="PANTHER" id="PTHR21180:SF32">
    <property type="entry name" value="ENDONUCLEASE_EXONUCLEASE_PHOSPHATASE FAMILY DOMAIN-CONTAINING PROTEIN 1"/>
    <property type="match status" value="1"/>
</dbReference>
<dbReference type="GO" id="GO:0003677">
    <property type="term" value="F:DNA binding"/>
    <property type="evidence" value="ECO:0007669"/>
    <property type="project" value="InterPro"/>
</dbReference>
<feature type="region of interest" description="Disordered" evidence="1">
    <location>
        <begin position="49"/>
        <end position="82"/>
    </location>
</feature>
<feature type="domain" description="Helix-hairpin-helix DNA-binding motif class 1" evidence="2">
    <location>
        <begin position="102"/>
        <end position="121"/>
    </location>
</feature>
<dbReference type="GO" id="GO:0015627">
    <property type="term" value="C:type II protein secretion system complex"/>
    <property type="evidence" value="ECO:0007669"/>
    <property type="project" value="TreeGrafter"/>
</dbReference>
<dbReference type="GO" id="GO:0006281">
    <property type="term" value="P:DNA repair"/>
    <property type="evidence" value="ECO:0007669"/>
    <property type="project" value="InterPro"/>
</dbReference>
<sequence>MEEKNATLEKQVCLFSCILLIAVTLILGMTVTTANAEWKTDVPQVVSVTETTTKTESKTTSPTLADEEDMKSAESKIRTRARSAATNLAPGTKININKADQAMLEKLPEIGPAKAKAIIIGRPFNSIEDVMKVKGIKGRTFEAIKNYIVVK</sequence>
<dbReference type="GO" id="GO:0015628">
    <property type="term" value="P:protein secretion by the type II secretion system"/>
    <property type="evidence" value="ECO:0007669"/>
    <property type="project" value="TreeGrafter"/>
</dbReference>
<dbReference type="EMBL" id="LNQE01000977">
    <property type="protein sequence ID" value="KUG22231.1"/>
    <property type="molecule type" value="Genomic_DNA"/>
</dbReference>
<dbReference type="InterPro" id="IPR051675">
    <property type="entry name" value="Endo/Exo/Phosphatase_dom_1"/>
</dbReference>
<dbReference type="AlphaFoldDB" id="A0A0W8FN11"/>
<evidence type="ECO:0000313" key="3">
    <source>
        <dbReference type="EMBL" id="KUG22231.1"/>
    </source>
</evidence>
<proteinExistence type="predicted"/>
<dbReference type="Pfam" id="PF12836">
    <property type="entry name" value="HHH_3"/>
    <property type="match status" value="1"/>
</dbReference>
<evidence type="ECO:0000259" key="2">
    <source>
        <dbReference type="SMART" id="SM00278"/>
    </source>
</evidence>